<comment type="caution">
    <text evidence="1">The sequence shown here is derived from an EMBL/GenBank/DDBJ whole genome shotgun (WGS) entry which is preliminary data.</text>
</comment>
<dbReference type="Proteomes" id="UP000692954">
    <property type="component" value="Unassembled WGS sequence"/>
</dbReference>
<dbReference type="AlphaFoldDB" id="A0A8S1K8V1"/>
<protein>
    <submittedName>
        <fullName evidence="1">Uncharacterized protein</fullName>
    </submittedName>
</protein>
<evidence type="ECO:0000313" key="1">
    <source>
        <dbReference type="EMBL" id="CAD8052030.1"/>
    </source>
</evidence>
<name>A0A8S1K8V1_9CILI</name>
<sequence length="101" mass="11979">MNYHNNIAAGLQHKVELKKIEPKIKSILKKAQDNQNDCKTRTDWNGNPICKNSKKYSISFKQNLFQVKVVENWKKYNILDNSNLLLEKEQKKECMNNCYLF</sequence>
<keyword evidence="2" id="KW-1185">Reference proteome</keyword>
<proteinExistence type="predicted"/>
<organism evidence="1 2">
    <name type="scientific">Paramecium sonneborni</name>
    <dbReference type="NCBI Taxonomy" id="65129"/>
    <lineage>
        <taxon>Eukaryota</taxon>
        <taxon>Sar</taxon>
        <taxon>Alveolata</taxon>
        <taxon>Ciliophora</taxon>
        <taxon>Intramacronucleata</taxon>
        <taxon>Oligohymenophorea</taxon>
        <taxon>Peniculida</taxon>
        <taxon>Parameciidae</taxon>
        <taxon>Paramecium</taxon>
    </lineage>
</organism>
<gene>
    <name evidence="1" type="ORF">PSON_ATCC_30995.1.T0060226</name>
</gene>
<evidence type="ECO:0000313" key="2">
    <source>
        <dbReference type="Proteomes" id="UP000692954"/>
    </source>
</evidence>
<dbReference type="EMBL" id="CAJJDN010000006">
    <property type="protein sequence ID" value="CAD8052030.1"/>
    <property type="molecule type" value="Genomic_DNA"/>
</dbReference>
<accession>A0A8S1K8V1</accession>
<reference evidence="1" key="1">
    <citation type="submission" date="2021-01" db="EMBL/GenBank/DDBJ databases">
        <authorList>
            <consortium name="Genoscope - CEA"/>
            <person name="William W."/>
        </authorList>
    </citation>
    <scope>NUCLEOTIDE SEQUENCE</scope>
</reference>
<dbReference type="OrthoDB" id="303853at2759"/>